<evidence type="ECO:0000256" key="2">
    <source>
        <dbReference type="ARBA" id="ARBA00012314"/>
    </source>
</evidence>
<evidence type="ECO:0000256" key="5">
    <source>
        <dbReference type="ARBA" id="ARBA00022723"/>
    </source>
</evidence>
<dbReference type="Pfam" id="PF00199">
    <property type="entry name" value="Catalase"/>
    <property type="match status" value="1"/>
</dbReference>
<evidence type="ECO:0000256" key="8">
    <source>
        <dbReference type="ARBA" id="ARBA00023324"/>
    </source>
</evidence>
<name>A0ABV2GEH4_9BACL</name>
<evidence type="ECO:0000259" key="11">
    <source>
        <dbReference type="SMART" id="SM01060"/>
    </source>
</evidence>
<dbReference type="CDD" id="cd03132">
    <property type="entry name" value="GATase1_catalase"/>
    <property type="match status" value="1"/>
</dbReference>
<dbReference type="InterPro" id="IPR011614">
    <property type="entry name" value="Catalase_core"/>
</dbReference>
<comment type="catalytic activity">
    <reaction evidence="9">
        <text>2 H2O2 = O2 + 2 H2O</text>
        <dbReference type="Rhea" id="RHEA:20309"/>
        <dbReference type="ChEBI" id="CHEBI:15377"/>
        <dbReference type="ChEBI" id="CHEBI:15379"/>
        <dbReference type="ChEBI" id="CHEBI:16240"/>
        <dbReference type="EC" id="1.11.1.6"/>
    </reaction>
</comment>
<feature type="domain" description="Catalase core" evidence="11">
    <location>
        <begin position="35"/>
        <end position="423"/>
    </location>
</feature>
<dbReference type="RefSeq" id="WP_354198666.1">
    <property type="nucleotide sequence ID" value="NZ_JBEPLW010000025.1"/>
</dbReference>
<keyword evidence="8 9" id="KW-0376">Hydrogen peroxide</keyword>
<sequence length="687" mass="77822">MTGNPSSDNQKKVHENSKNEQLEKFRVRNAGKPMETNQARKIADDERILTAGERGPGLMEDVHYFEKITSFVHEEIPERKVHARGYGAHGVFECYHSMKAFTKAGFLQEAGKKTPLFVRFSTVQGSKGSKDTARDLRCLGVKFYTEEGNYDMTMIAFPVLINQDAMKFVDIIHAYQPEPRTGMPQAAGAHDTFWDYVANNPEALHMTLWVMSDRGILRSYRMMESWSVNTYLFVNEQGVATFVRFVWKPVLGSHSLLQDEAQKIGGIDPDFHRRDLREAIDRGAFPEYELGVQLIPKEDEFKFDFDILDATKFWPEELIPVQIIGKMTLNRNVDNEFSEIEQAAFNPGSVVPGIDFSNDPVLQGRLLAYKTAQYHRLGSKNYEDLPINRPICPFHNNQRKGYMRYRIDVDETSYHNNSLDNNTPYTVPPEKGGFEHYPAKTEGQVTRKRPAAFDDYYTQPRIFWNSLTTIEKQHMIKALNYQIGSVKSKSVRQQSVDQLVFVDREMANIVADNVGVSRPDGTNVPVSTSYPSLSQASTPKYAYSLKVGVLVGDGFKADEVAGTIKVLEENGVFVVVVSDKLGTVSGDNGMNLKVNETFLTTNPYLLDSLYIVGGSSSDQDQFNYEVKDYLRVAYNHYKPIGIAAAGREYFKASEENNLAGVVFAENNPDFAKEFVAAIAHQRFWDRK</sequence>
<dbReference type="Pfam" id="PF18011">
    <property type="entry name" value="Catalase_C"/>
    <property type="match status" value="1"/>
</dbReference>
<evidence type="ECO:0000256" key="7">
    <source>
        <dbReference type="ARBA" id="ARBA00023004"/>
    </source>
</evidence>
<proteinExistence type="inferred from homology"/>
<feature type="region of interest" description="Disordered" evidence="10">
    <location>
        <begin position="1"/>
        <end position="38"/>
    </location>
</feature>
<comment type="caution">
    <text evidence="12">The sequence shown here is derived from an EMBL/GenBank/DDBJ whole genome shotgun (WGS) entry which is preliminary data.</text>
</comment>
<dbReference type="PANTHER" id="PTHR42821:SF1">
    <property type="entry name" value="CATALASE-B"/>
    <property type="match status" value="1"/>
</dbReference>
<feature type="compositionally biased region" description="Basic and acidic residues" evidence="10">
    <location>
        <begin position="9"/>
        <end position="26"/>
    </location>
</feature>
<dbReference type="InterPro" id="IPR018028">
    <property type="entry name" value="Catalase"/>
</dbReference>
<evidence type="ECO:0000256" key="9">
    <source>
        <dbReference type="PIRNR" id="PIRNR038927"/>
    </source>
</evidence>
<dbReference type="InterPro" id="IPR024708">
    <property type="entry name" value="Catalase_AS"/>
</dbReference>
<accession>A0ABV2GEH4</accession>
<evidence type="ECO:0000313" key="12">
    <source>
        <dbReference type="EMBL" id="MET3576534.1"/>
    </source>
</evidence>
<dbReference type="Proteomes" id="UP001549099">
    <property type="component" value="Unassembled WGS sequence"/>
</dbReference>
<protein>
    <recommendedName>
        <fullName evidence="2 9">Catalase</fullName>
        <ecNumber evidence="2 9">1.11.1.6</ecNumber>
    </recommendedName>
</protein>
<evidence type="ECO:0000256" key="3">
    <source>
        <dbReference type="ARBA" id="ARBA00022559"/>
    </source>
</evidence>
<dbReference type="EC" id="1.11.1.6" evidence="2 9"/>
<evidence type="ECO:0000256" key="4">
    <source>
        <dbReference type="ARBA" id="ARBA00022617"/>
    </source>
</evidence>
<comment type="cofactor">
    <cofactor evidence="1 9">
        <name>heme</name>
        <dbReference type="ChEBI" id="CHEBI:30413"/>
    </cofactor>
</comment>
<dbReference type="PROSITE" id="PS00438">
    <property type="entry name" value="CATALASE_2"/>
    <property type="match status" value="1"/>
</dbReference>
<comment type="function">
    <text evidence="9">Decomposes hydrogen peroxide into water and oxygen; serves to protect cells from the toxic effects of hydrogen peroxide.</text>
</comment>
<dbReference type="SUPFAM" id="SSF52317">
    <property type="entry name" value="Class I glutamine amidotransferase-like"/>
    <property type="match status" value="1"/>
</dbReference>
<dbReference type="Gene3D" id="1.20.1370.20">
    <property type="match status" value="1"/>
</dbReference>
<dbReference type="PIRSF" id="PIRSF038927">
    <property type="entry name" value="Catalase_clade2"/>
    <property type="match status" value="1"/>
</dbReference>
<dbReference type="SUPFAM" id="SSF56634">
    <property type="entry name" value="Heme-dependent catalase-like"/>
    <property type="match status" value="1"/>
</dbReference>
<keyword evidence="6 9" id="KW-0560">Oxidoreductase</keyword>
<dbReference type="InterPro" id="IPR010582">
    <property type="entry name" value="Catalase_immune_responsive"/>
</dbReference>
<dbReference type="SMART" id="SM01060">
    <property type="entry name" value="Catalase"/>
    <property type="match status" value="1"/>
</dbReference>
<evidence type="ECO:0000256" key="1">
    <source>
        <dbReference type="ARBA" id="ARBA00001971"/>
    </source>
</evidence>
<dbReference type="GO" id="GO:0004096">
    <property type="term" value="F:catalase activity"/>
    <property type="evidence" value="ECO:0007669"/>
    <property type="project" value="UniProtKB-EC"/>
</dbReference>
<dbReference type="PROSITE" id="PS51402">
    <property type="entry name" value="CATALASE_3"/>
    <property type="match status" value="1"/>
</dbReference>
<keyword evidence="5 9" id="KW-0479">Metal-binding</keyword>
<gene>
    <name evidence="12" type="ORF">ABID49_002463</name>
</gene>
<keyword evidence="13" id="KW-1185">Reference proteome</keyword>
<dbReference type="InterPro" id="IPR041399">
    <property type="entry name" value="Catalase_large_C"/>
</dbReference>
<dbReference type="PANTHER" id="PTHR42821">
    <property type="entry name" value="CATALASE"/>
    <property type="match status" value="1"/>
</dbReference>
<dbReference type="Gene3D" id="3.40.50.880">
    <property type="match status" value="1"/>
</dbReference>
<dbReference type="InterPro" id="IPR024712">
    <property type="entry name" value="Catalase_clade2"/>
</dbReference>
<comment type="similarity">
    <text evidence="9">Belongs to the catalase family.</text>
</comment>
<dbReference type="InterPro" id="IPR043156">
    <property type="entry name" value="Catalase_clade2_helical"/>
</dbReference>
<keyword evidence="3 9" id="KW-0575">Peroxidase</keyword>
<reference evidence="12 13" key="1">
    <citation type="submission" date="2024-06" db="EMBL/GenBank/DDBJ databases">
        <title>Genomic Encyclopedia of Type Strains, Phase IV (KMG-IV): sequencing the most valuable type-strain genomes for metagenomic binning, comparative biology and taxonomic classification.</title>
        <authorList>
            <person name="Goeker M."/>
        </authorList>
    </citation>
    <scope>NUCLEOTIDE SEQUENCE [LARGE SCALE GENOMIC DNA]</scope>
    <source>
        <strain evidence="12 13">DSM 26128</strain>
    </source>
</reference>
<dbReference type="PRINTS" id="PR00067">
    <property type="entry name" value="CATALASE"/>
</dbReference>
<dbReference type="Gene3D" id="2.40.180.10">
    <property type="entry name" value="Catalase core domain"/>
    <property type="match status" value="1"/>
</dbReference>
<dbReference type="InterPro" id="IPR029062">
    <property type="entry name" value="Class_I_gatase-like"/>
</dbReference>
<dbReference type="InterPro" id="IPR020835">
    <property type="entry name" value="Catalase_sf"/>
</dbReference>
<dbReference type="Pfam" id="PF06628">
    <property type="entry name" value="Catalase-rel"/>
    <property type="match status" value="1"/>
</dbReference>
<keyword evidence="4 9" id="KW-0349">Heme</keyword>
<evidence type="ECO:0000313" key="13">
    <source>
        <dbReference type="Proteomes" id="UP001549099"/>
    </source>
</evidence>
<dbReference type="EMBL" id="JBEPLW010000025">
    <property type="protein sequence ID" value="MET3576534.1"/>
    <property type="molecule type" value="Genomic_DNA"/>
</dbReference>
<evidence type="ECO:0000256" key="10">
    <source>
        <dbReference type="SAM" id="MobiDB-lite"/>
    </source>
</evidence>
<evidence type="ECO:0000256" key="6">
    <source>
        <dbReference type="ARBA" id="ARBA00023002"/>
    </source>
</evidence>
<keyword evidence="7 9" id="KW-0408">Iron</keyword>
<organism evidence="12 13">
    <name type="scientific">Bhargavaea ullalensis</name>
    <dbReference type="NCBI Taxonomy" id="1265685"/>
    <lineage>
        <taxon>Bacteria</taxon>
        <taxon>Bacillati</taxon>
        <taxon>Bacillota</taxon>
        <taxon>Bacilli</taxon>
        <taxon>Bacillales</taxon>
        <taxon>Caryophanaceae</taxon>
        <taxon>Bhargavaea</taxon>
    </lineage>
</organism>